<dbReference type="EMBL" id="JACGCM010002073">
    <property type="protein sequence ID" value="KAF6145355.1"/>
    <property type="molecule type" value="Genomic_DNA"/>
</dbReference>
<keyword evidence="2" id="KW-1185">Reference proteome</keyword>
<organism evidence="1 2">
    <name type="scientific">Kingdonia uniflora</name>
    <dbReference type="NCBI Taxonomy" id="39325"/>
    <lineage>
        <taxon>Eukaryota</taxon>
        <taxon>Viridiplantae</taxon>
        <taxon>Streptophyta</taxon>
        <taxon>Embryophyta</taxon>
        <taxon>Tracheophyta</taxon>
        <taxon>Spermatophyta</taxon>
        <taxon>Magnoliopsida</taxon>
        <taxon>Ranunculales</taxon>
        <taxon>Circaeasteraceae</taxon>
        <taxon>Kingdonia</taxon>
    </lineage>
</organism>
<proteinExistence type="predicted"/>
<name>A0A7J7LRS1_9MAGN</name>
<comment type="caution">
    <text evidence="1">The sequence shown here is derived from an EMBL/GenBank/DDBJ whole genome shotgun (WGS) entry which is preliminary data.</text>
</comment>
<dbReference type="Proteomes" id="UP000541444">
    <property type="component" value="Unassembled WGS sequence"/>
</dbReference>
<evidence type="ECO:0000313" key="1">
    <source>
        <dbReference type="EMBL" id="KAF6145355.1"/>
    </source>
</evidence>
<gene>
    <name evidence="1" type="ORF">GIB67_016816</name>
</gene>
<dbReference type="AlphaFoldDB" id="A0A7J7LRS1"/>
<protein>
    <submittedName>
        <fullName evidence="1">Uncharacterized protein</fullName>
    </submittedName>
</protein>
<evidence type="ECO:0000313" key="2">
    <source>
        <dbReference type="Proteomes" id="UP000541444"/>
    </source>
</evidence>
<reference evidence="1 2" key="1">
    <citation type="journal article" date="2020" name="IScience">
        <title>Genome Sequencing of the Endangered Kingdonia uniflora (Circaeasteraceae, Ranunculales) Reveals Potential Mechanisms of Evolutionary Specialization.</title>
        <authorList>
            <person name="Sun Y."/>
            <person name="Deng T."/>
            <person name="Zhang A."/>
            <person name="Moore M.J."/>
            <person name="Landis J.B."/>
            <person name="Lin N."/>
            <person name="Zhang H."/>
            <person name="Zhang X."/>
            <person name="Huang J."/>
            <person name="Zhang X."/>
            <person name="Sun H."/>
            <person name="Wang H."/>
        </authorList>
    </citation>
    <scope>NUCLEOTIDE SEQUENCE [LARGE SCALE GENOMIC DNA]</scope>
    <source>
        <strain evidence="1">TB1705</strain>
        <tissue evidence="1">Leaf</tissue>
    </source>
</reference>
<feature type="non-terminal residue" evidence="1">
    <location>
        <position position="66"/>
    </location>
</feature>
<sequence length="66" mass="7534">TYYISYFGRLLISSIRPVTETYNIALPVYTLSRGSLIALLNSTWPRLVIQLFQVQDISLRSLIAIT</sequence>
<accession>A0A7J7LRS1</accession>